<reference evidence="2" key="1">
    <citation type="submission" date="2018-06" db="EMBL/GenBank/DDBJ databases">
        <authorList>
            <person name="Zhirakovskaya E."/>
        </authorList>
    </citation>
    <scope>NUCLEOTIDE SEQUENCE</scope>
</reference>
<keyword evidence="1" id="KW-0472">Membrane</keyword>
<feature type="transmembrane region" description="Helical" evidence="1">
    <location>
        <begin position="362"/>
        <end position="380"/>
    </location>
</feature>
<feature type="transmembrane region" description="Helical" evidence="1">
    <location>
        <begin position="392"/>
        <end position="409"/>
    </location>
</feature>
<keyword evidence="1" id="KW-0812">Transmembrane</keyword>
<organism evidence="2">
    <name type="scientific">hydrothermal vent metagenome</name>
    <dbReference type="NCBI Taxonomy" id="652676"/>
    <lineage>
        <taxon>unclassified sequences</taxon>
        <taxon>metagenomes</taxon>
        <taxon>ecological metagenomes</taxon>
    </lineage>
</organism>
<accession>A0A3B1AFP3</accession>
<sequence>MTLDSIQNWLRNSIFLRVLFIGFVVLLLQIPIAMIDSQISERDSTRNNAVHDISNKWGNQQRIIGPRLVVPFYELQSWTNKHGKKETRKKLRHAVFLPDSLNINAKIKNEIRYRGIFEVPVYQSIINLTGHFSKPDFDRWGITADKIYWDRAQLLVNVSDSRAIQKQVVLRWNTQSLNFEPGLGDTNSHDAGFHIPNIPLKNNNDGYKFNIAMVLNGSRSLYLAPMAKNTAITMSSDWPDPSFQGFKLPNNRNVTAQGFDADWAISHISRNYPQQWLHDTFDYNKFSTSLVGVDFISPVDNYRMSERSIKYQLLFLLLTFVAIWLLEIVYKLRIHLLQYLFLGLGMCLFYLLLLAFSEHISFFWSYIIASTAIVAMTTLYSKTILKTSKRASLIGTGITLLYIYLYSLLQEQNYSMLSGSIGVFVALAIIMYVTRNIDWYNLSKRGE</sequence>
<protein>
    <submittedName>
        <fullName evidence="2">Inner membrane protein CreD</fullName>
    </submittedName>
</protein>
<feature type="transmembrane region" description="Helical" evidence="1">
    <location>
        <begin position="311"/>
        <end position="329"/>
    </location>
</feature>
<feature type="transmembrane region" description="Helical" evidence="1">
    <location>
        <begin position="415"/>
        <end position="434"/>
    </location>
</feature>
<dbReference type="GO" id="GO:0005886">
    <property type="term" value="C:plasma membrane"/>
    <property type="evidence" value="ECO:0007669"/>
    <property type="project" value="TreeGrafter"/>
</dbReference>
<dbReference type="NCBIfam" id="NF008712">
    <property type="entry name" value="PRK11715.1-1"/>
    <property type="match status" value="1"/>
</dbReference>
<keyword evidence="1" id="KW-1133">Transmembrane helix</keyword>
<feature type="transmembrane region" description="Helical" evidence="1">
    <location>
        <begin position="336"/>
        <end position="356"/>
    </location>
</feature>
<dbReference type="AlphaFoldDB" id="A0A3B1AFP3"/>
<dbReference type="Pfam" id="PF06123">
    <property type="entry name" value="CreD"/>
    <property type="match status" value="1"/>
</dbReference>
<dbReference type="PANTHER" id="PTHR30092:SF0">
    <property type="entry name" value="INNER MEMBRANE PROTEIN CRED"/>
    <property type="match status" value="1"/>
</dbReference>
<dbReference type="InterPro" id="IPR010364">
    <property type="entry name" value="Uncharacterised_IM_CreD"/>
</dbReference>
<dbReference type="PIRSF" id="PIRSF004548">
    <property type="entry name" value="CreD"/>
    <property type="match status" value="1"/>
</dbReference>
<dbReference type="PANTHER" id="PTHR30092">
    <property type="entry name" value="INNER MEMBRANE PROTEIN CRED"/>
    <property type="match status" value="1"/>
</dbReference>
<name>A0A3B1AFP3_9ZZZZ</name>
<feature type="transmembrane region" description="Helical" evidence="1">
    <location>
        <begin position="14"/>
        <end position="35"/>
    </location>
</feature>
<evidence type="ECO:0000256" key="1">
    <source>
        <dbReference type="SAM" id="Phobius"/>
    </source>
</evidence>
<evidence type="ECO:0000313" key="2">
    <source>
        <dbReference type="EMBL" id="VAW98693.1"/>
    </source>
</evidence>
<dbReference type="EMBL" id="UOFR01000062">
    <property type="protein sequence ID" value="VAW98693.1"/>
    <property type="molecule type" value="Genomic_DNA"/>
</dbReference>
<proteinExistence type="predicted"/>
<gene>
    <name evidence="2" type="ORF">MNBD_GAMMA21-2463</name>
</gene>